<dbReference type="InterPro" id="IPR050679">
    <property type="entry name" value="Bact_HTH_transcr_reg"/>
</dbReference>
<dbReference type="PANTHER" id="PTHR44846:SF1">
    <property type="entry name" value="MANNOSYL-D-GLYCERATE TRANSPORT_METABOLISM SYSTEM REPRESSOR MNGR-RELATED"/>
    <property type="match status" value="1"/>
</dbReference>
<name>A0A2M9WJ85_9GAMM</name>
<dbReference type="CDD" id="cd07377">
    <property type="entry name" value="WHTH_GntR"/>
    <property type="match status" value="1"/>
</dbReference>
<dbReference type="InterPro" id="IPR028978">
    <property type="entry name" value="Chorismate_lyase_/UTRA_dom_sf"/>
</dbReference>
<evidence type="ECO:0000256" key="2">
    <source>
        <dbReference type="ARBA" id="ARBA00023125"/>
    </source>
</evidence>
<proteinExistence type="predicted"/>
<gene>
    <name evidence="5" type="ORF">PRCB_00135</name>
</gene>
<accession>A0A2M9WJ85</accession>
<dbReference type="InterPro" id="IPR036390">
    <property type="entry name" value="WH_DNA-bd_sf"/>
</dbReference>
<dbReference type="Gene3D" id="1.10.10.10">
    <property type="entry name" value="Winged helix-like DNA-binding domain superfamily/Winged helix DNA-binding domain"/>
    <property type="match status" value="1"/>
</dbReference>
<keyword evidence="1" id="KW-0805">Transcription regulation</keyword>
<dbReference type="Pfam" id="PF07702">
    <property type="entry name" value="UTRA"/>
    <property type="match status" value="1"/>
</dbReference>
<dbReference type="GO" id="GO:0045892">
    <property type="term" value="P:negative regulation of DNA-templated transcription"/>
    <property type="evidence" value="ECO:0007669"/>
    <property type="project" value="TreeGrafter"/>
</dbReference>
<reference evidence="5 6" key="1">
    <citation type="submission" date="2017-11" db="EMBL/GenBank/DDBJ databases">
        <title>The genome sequence of Pantoea rodasii DSM 26611.</title>
        <authorList>
            <person name="Gao J."/>
            <person name="Mao X."/>
            <person name="Sun J."/>
        </authorList>
    </citation>
    <scope>NUCLEOTIDE SEQUENCE [LARGE SCALE GENOMIC DNA]</scope>
    <source>
        <strain evidence="5 6">DSM 26611</strain>
    </source>
</reference>
<dbReference type="GO" id="GO:0003700">
    <property type="term" value="F:DNA-binding transcription factor activity"/>
    <property type="evidence" value="ECO:0007669"/>
    <property type="project" value="InterPro"/>
</dbReference>
<dbReference type="PROSITE" id="PS50949">
    <property type="entry name" value="HTH_GNTR"/>
    <property type="match status" value="1"/>
</dbReference>
<dbReference type="PRINTS" id="PR00035">
    <property type="entry name" value="HTHGNTR"/>
</dbReference>
<dbReference type="SMART" id="SM00866">
    <property type="entry name" value="UTRA"/>
    <property type="match status" value="1"/>
</dbReference>
<evidence type="ECO:0000313" key="6">
    <source>
        <dbReference type="Proteomes" id="UP000232062"/>
    </source>
</evidence>
<feature type="domain" description="HTH gntR-type" evidence="4">
    <location>
        <begin position="9"/>
        <end position="77"/>
    </location>
</feature>
<organism evidence="5 6">
    <name type="scientific">Pantoea rodasii</name>
    <dbReference type="NCBI Taxonomy" id="1076549"/>
    <lineage>
        <taxon>Bacteria</taxon>
        <taxon>Pseudomonadati</taxon>
        <taxon>Pseudomonadota</taxon>
        <taxon>Gammaproteobacteria</taxon>
        <taxon>Enterobacterales</taxon>
        <taxon>Erwiniaceae</taxon>
        <taxon>Pantoea</taxon>
    </lineage>
</organism>
<dbReference type="SMART" id="SM00345">
    <property type="entry name" value="HTH_GNTR"/>
    <property type="match status" value="1"/>
</dbReference>
<dbReference type="Gene3D" id="3.40.1410.10">
    <property type="entry name" value="Chorismate lyase-like"/>
    <property type="match status" value="1"/>
</dbReference>
<dbReference type="AlphaFoldDB" id="A0A2M9WJ85"/>
<keyword evidence="6" id="KW-1185">Reference proteome</keyword>
<comment type="caution">
    <text evidence="5">The sequence shown here is derived from an EMBL/GenBank/DDBJ whole genome shotgun (WGS) entry which is preliminary data.</text>
</comment>
<evidence type="ECO:0000313" key="5">
    <source>
        <dbReference type="EMBL" id="PJZ07546.1"/>
    </source>
</evidence>
<evidence type="ECO:0000259" key="4">
    <source>
        <dbReference type="PROSITE" id="PS50949"/>
    </source>
</evidence>
<sequence>MTLVRENMTSLYRQIADTLQQEIAAGHFQPSGKLPSETALEQRFAVSRVTVRLALKYLTEQGIVERKQGKGTYVSGRKVAHGINVMRSFHESLKQQGLNATMRLLSKEQVPAPESLRTMFQLARTLTFISRLHLVDRDPIAVGYSHFPAFSHELNWEETEQQPTWALLEKATKNTITRSDIAIRLDFADKELAEILGTSKNAPLFLLERTSWFESGQCAENSRFFIRPERYEFILSNG</sequence>
<evidence type="ECO:0000256" key="3">
    <source>
        <dbReference type="ARBA" id="ARBA00023163"/>
    </source>
</evidence>
<evidence type="ECO:0000256" key="1">
    <source>
        <dbReference type="ARBA" id="ARBA00023015"/>
    </source>
</evidence>
<dbReference type="InterPro" id="IPR011663">
    <property type="entry name" value="UTRA"/>
</dbReference>
<dbReference type="InterPro" id="IPR036388">
    <property type="entry name" value="WH-like_DNA-bd_sf"/>
</dbReference>
<dbReference type="SUPFAM" id="SSF64288">
    <property type="entry name" value="Chorismate lyase-like"/>
    <property type="match status" value="1"/>
</dbReference>
<keyword evidence="3" id="KW-0804">Transcription</keyword>
<dbReference type="Proteomes" id="UP000232062">
    <property type="component" value="Unassembled WGS sequence"/>
</dbReference>
<keyword evidence="2" id="KW-0238">DNA-binding</keyword>
<dbReference type="EMBL" id="PIQI01000001">
    <property type="protein sequence ID" value="PJZ07546.1"/>
    <property type="molecule type" value="Genomic_DNA"/>
</dbReference>
<dbReference type="OrthoDB" id="5450856at2"/>
<dbReference type="STRING" id="1076549.HA45_19630"/>
<dbReference type="FunFam" id="1.10.10.10:FF:000079">
    <property type="entry name" value="GntR family transcriptional regulator"/>
    <property type="match status" value="1"/>
</dbReference>
<dbReference type="InterPro" id="IPR000524">
    <property type="entry name" value="Tscrpt_reg_HTH_GntR"/>
</dbReference>
<dbReference type="Pfam" id="PF00392">
    <property type="entry name" value="GntR"/>
    <property type="match status" value="1"/>
</dbReference>
<protein>
    <submittedName>
        <fullName evidence="5">GntR family transcriptional regulator</fullName>
    </submittedName>
</protein>
<dbReference type="PANTHER" id="PTHR44846">
    <property type="entry name" value="MANNOSYL-D-GLYCERATE TRANSPORT/METABOLISM SYSTEM REPRESSOR MNGR-RELATED"/>
    <property type="match status" value="1"/>
</dbReference>
<dbReference type="SUPFAM" id="SSF46785">
    <property type="entry name" value="Winged helix' DNA-binding domain"/>
    <property type="match status" value="1"/>
</dbReference>
<dbReference type="GO" id="GO:0003677">
    <property type="term" value="F:DNA binding"/>
    <property type="evidence" value="ECO:0007669"/>
    <property type="project" value="UniProtKB-KW"/>
</dbReference>